<dbReference type="PANTHER" id="PTHR43329">
    <property type="entry name" value="EPOXIDE HYDROLASE"/>
    <property type="match status" value="1"/>
</dbReference>
<dbReference type="RefSeq" id="XP_040736351.1">
    <property type="nucleotide sequence ID" value="XM_040880588.1"/>
</dbReference>
<dbReference type="OrthoDB" id="408373at2759"/>
<organism evidence="4 5">
    <name type="scientific">Talaromyces amestolkiae</name>
    <dbReference type="NCBI Taxonomy" id="1196081"/>
    <lineage>
        <taxon>Eukaryota</taxon>
        <taxon>Fungi</taxon>
        <taxon>Dikarya</taxon>
        <taxon>Ascomycota</taxon>
        <taxon>Pezizomycotina</taxon>
        <taxon>Eurotiomycetes</taxon>
        <taxon>Eurotiomycetidae</taxon>
        <taxon>Eurotiales</taxon>
        <taxon>Trichocomaceae</taxon>
        <taxon>Talaromyces</taxon>
        <taxon>Talaromyces sect. Talaromyces</taxon>
    </lineage>
</organism>
<evidence type="ECO:0000256" key="1">
    <source>
        <dbReference type="ARBA" id="ARBA00022801"/>
    </source>
</evidence>
<keyword evidence="1" id="KW-0378">Hydrolase</keyword>
<keyword evidence="5" id="KW-1185">Reference proteome</keyword>
<comment type="caution">
    <text evidence="4">The sequence shown here is derived from an EMBL/GenBank/DDBJ whole genome shotgun (WGS) entry which is preliminary data.</text>
</comment>
<dbReference type="Gene3D" id="3.40.50.1820">
    <property type="entry name" value="alpha/beta hydrolase"/>
    <property type="match status" value="1"/>
</dbReference>
<sequence length="299" mass="33345">MFEKFTTFDITVEPDVTIHGVHGGSGPALLLLHGFPQTHHIWHRVADELAKSYYVVAMDLRGYGRSSKPDGGEGHIRYGKKAMAKDAVAVMKQLQSRRDAGDESFFVCAHDRGARVTHRLCVDYPHLIKRAILLDICPTLAMYTKTTRDFAQSYFHWFFLIQQSPLPELSISTNAQVWVESFMGGRYAGLAPFADECLAEYKASLADYDTVHAMCEDYRAAASIDLKDAEEDVVAGRKVQCPIRVLWGKNGVVGKLFDVLGEWKSVSSQSVDGTAVDSGHYIPEERPEDVIANVLEFLI</sequence>
<dbReference type="Proteomes" id="UP000249363">
    <property type="component" value="Unassembled WGS sequence"/>
</dbReference>
<reference evidence="4 5" key="1">
    <citation type="journal article" date="2017" name="Biotechnol. Biofuels">
        <title>Differential beta-glucosidase expression as a function of carbon source availability in Talaromyces amestolkiae: a genomic and proteomic approach.</title>
        <authorList>
            <person name="de Eugenio L.I."/>
            <person name="Mendez-Liter J.A."/>
            <person name="Nieto-Dominguez M."/>
            <person name="Alonso L."/>
            <person name="Gil-Munoz J."/>
            <person name="Barriuso J."/>
            <person name="Prieto A."/>
            <person name="Martinez M.J."/>
        </authorList>
    </citation>
    <scope>NUCLEOTIDE SEQUENCE [LARGE SCALE GENOMIC DNA]</scope>
    <source>
        <strain evidence="4 5">CIB</strain>
    </source>
</reference>
<dbReference type="STRING" id="1196081.A0A364L7Q9"/>
<evidence type="ECO:0000259" key="3">
    <source>
        <dbReference type="Pfam" id="PF00561"/>
    </source>
</evidence>
<accession>A0A364L7Q9</accession>
<comment type="similarity">
    <text evidence="2">Belongs to the AB hydrolase superfamily. Epoxide hydrolase family.</text>
</comment>
<evidence type="ECO:0000313" key="5">
    <source>
        <dbReference type="Proteomes" id="UP000249363"/>
    </source>
</evidence>
<dbReference type="AlphaFoldDB" id="A0A364L7Q9"/>
<evidence type="ECO:0000256" key="2">
    <source>
        <dbReference type="ARBA" id="ARBA00038334"/>
    </source>
</evidence>
<dbReference type="GO" id="GO:0016787">
    <property type="term" value="F:hydrolase activity"/>
    <property type="evidence" value="ECO:0007669"/>
    <property type="project" value="UniProtKB-KW"/>
</dbReference>
<dbReference type="EMBL" id="MIKG01000017">
    <property type="protein sequence ID" value="RAO71836.1"/>
    <property type="molecule type" value="Genomic_DNA"/>
</dbReference>
<dbReference type="Pfam" id="PF00561">
    <property type="entry name" value="Abhydrolase_1"/>
    <property type="match status" value="1"/>
</dbReference>
<protein>
    <recommendedName>
        <fullName evidence="3">AB hydrolase-1 domain-containing protein</fullName>
    </recommendedName>
</protein>
<proteinExistence type="inferred from homology"/>
<dbReference type="InterPro" id="IPR000639">
    <property type="entry name" value="Epox_hydrolase-like"/>
</dbReference>
<dbReference type="PRINTS" id="PR00412">
    <property type="entry name" value="EPOXHYDRLASE"/>
</dbReference>
<evidence type="ECO:0000313" key="4">
    <source>
        <dbReference type="EMBL" id="RAO71836.1"/>
    </source>
</evidence>
<gene>
    <name evidence="4" type="ORF">BHQ10_007848</name>
</gene>
<name>A0A364L7Q9_TALAM</name>
<dbReference type="GeneID" id="63797063"/>
<dbReference type="SUPFAM" id="SSF53474">
    <property type="entry name" value="alpha/beta-Hydrolases"/>
    <property type="match status" value="1"/>
</dbReference>
<dbReference type="InterPro" id="IPR000073">
    <property type="entry name" value="AB_hydrolase_1"/>
</dbReference>
<dbReference type="InterPro" id="IPR029058">
    <property type="entry name" value="AB_hydrolase_fold"/>
</dbReference>
<feature type="domain" description="AB hydrolase-1" evidence="3">
    <location>
        <begin position="27"/>
        <end position="161"/>
    </location>
</feature>